<dbReference type="Gene3D" id="3.40.50.1580">
    <property type="entry name" value="Nucleoside phosphorylase domain"/>
    <property type="match status" value="1"/>
</dbReference>
<dbReference type="OrthoDB" id="9772602at2"/>
<keyword evidence="2" id="KW-0328">Glycosyltransferase</keyword>
<evidence type="ECO:0000313" key="3">
    <source>
        <dbReference type="Proteomes" id="UP000095765"/>
    </source>
</evidence>
<reference evidence="2 3" key="1">
    <citation type="submission" date="2015-09" db="EMBL/GenBank/DDBJ databases">
        <authorList>
            <consortium name="Pathogen Informatics"/>
        </authorList>
    </citation>
    <scope>NUCLEOTIDE SEQUENCE [LARGE SCALE GENOMIC DNA]</scope>
    <source>
        <strain evidence="2 3">2789STDY5834939</strain>
    </source>
</reference>
<dbReference type="InterPro" id="IPR035994">
    <property type="entry name" value="Nucleoside_phosphorylase_sf"/>
</dbReference>
<dbReference type="EMBL" id="CZBE01000001">
    <property type="protein sequence ID" value="CUP21791.1"/>
    <property type="molecule type" value="Genomic_DNA"/>
</dbReference>
<dbReference type="PANTHER" id="PTHR43691:SF13">
    <property type="entry name" value="URIDINE PHOSPHORYLASE"/>
    <property type="match status" value="1"/>
</dbReference>
<dbReference type="RefSeq" id="WP_055243705.1">
    <property type="nucleotide sequence ID" value="NZ_CABIWA010000002.1"/>
</dbReference>
<dbReference type="CDD" id="cd17767">
    <property type="entry name" value="UP_EcUdp-like"/>
    <property type="match status" value="1"/>
</dbReference>
<evidence type="ECO:0000259" key="1">
    <source>
        <dbReference type="Pfam" id="PF01048"/>
    </source>
</evidence>
<dbReference type="GO" id="GO:0009116">
    <property type="term" value="P:nucleoside metabolic process"/>
    <property type="evidence" value="ECO:0007669"/>
    <property type="project" value="InterPro"/>
</dbReference>
<organism evidence="2 3">
    <name type="scientific">Anaerotruncus colihominis</name>
    <dbReference type="NCBI Taxonomy" id="169435"/>
    <lineage>
        <taxon>Bacteria</taxon>
        <taxon>Bacillati</taxon>
        <taxon>Bacillota</taxon>
        <taxon>Clostridia</taxon>
        <taxon>Eubacteriales</taxon>
        <taxon>Oscillospiraceae</taxon>
        <taxon>Anaerotruncus</taxon>
    </lineage>
</organism>
<proteinExistence type="predicted"/>
<keyword evidence="2" id="KW-0808">Transferase</keyword>
<dbReference type="Proteomes" id="UP000095765">
    <property type="component" value="Unassembled WGS sequence"/>
</dbReference>
<dbReference type="GO" id="GO:0005829">
    <property type="term" value="C:cytosol"/>
    <property type="evidence" value="ECO:0007669"/>
    <property type="project" value="TreeGrafter"/>
</dbReference>
<name>A0A174LFX4_9FIRM</name>
<protein>
    <submittedName>
        <fullName evidence="2">Uridine phosphorylase</fullName>
        <ecNumber evidence="2">2.4.2.3</ecNumber>
    </submittedName>
</protein>
<dbReference type="GO" id="GO:0004850">
    <property type="term" value="F:uridine phosphorylase activity"/>
    <property type="evidence" value="ECO:0007669"/>
    <property type="project" value="UniProtKB-EC"/>
</dbReference>
<dbReference type="InterPro" id="IPR000845">
    <property type="entry name" value="Nucleoside_phosphorylase_d"/>
</dbReference>
<dbReference type="EC" id="2.4.2.3" evidence="2"/>
<accession>A0A174LFX4</accession>
<feature type="domain" description="Nucleoside phosphorylase" evidence="1">
    <location>
        <begin position="16"/>
        <end position="213"/>
    </location>
</feature>
<dbReference type="AlphaFoldDB" id="A0A174LFX4"/>
<dbReference type="Pfam" id="PF01048">
    <property type="entry name" value="PNP_UDP_1"/>
    <property type="match status" value="1"/>
</dbReference>
<sequence>MATLYMGGTPETVGRYVLFSGDPWRVNVIKQFLNDSQEVAFMREFNTCTGTYKGERITVTSTGIGAPSAAIAMEEMYACGMEVAVRMGTVMSIQDDMLGQFIIPIASMRRESTSKTYVEESYPAVADLELVNILNQTAADFGKRSLNGVSCTMDGFYTQMHDSRFSKECGRDLSRVFEELRALHVCGIDMESACMLTVGRLMGVKTAVITMVTVLENLKETLKGQERADAETLLCRVALEGVWRYAQAHRA</sequence>
<gene>
    <name evidence="2" type="primary">udp_1</name>
    <name evidence="2" type="ORF">ERS852551_00122</name>
</gene>
<evidence type="ECO:0000313" key="2">
    <source>
        <dbReference type="EMBL" id="CUP21791.1"/>
    </source>
</evidence>
<dbReference type="PANTHER" id="PTHR43691">
    <property type="entry name" value="URIDINE PHOSPHORYLASE"/>
    <property type="match status" value="1"/>
</dbReference>
<dbReference type="SUPFAM" id="SSF53167">
    <property type="entry name" value="Purine and uridine phosphorylases"/>
    <property type="match status" value="1"/>
</dbReference>